<evidence type="ECO:0000256" key="1">
    <source>
        <dbReference type="SAM" id="Phobius"/>
    </source>
</evidence>
<feature type="transmembrane region" description="Helical" evidence="1">
    <location>
        <begin position="6"/>
        <end position="25"/>
    </location>
</feature>
<keyword evidence="1" id="KW-0472">Membrane</keyword>
<comment type="caution">
    <text evidence="2">The sequence shown here is derived from an EMBL/GenBank/DDBJ whole genome shotgun (WGS) entry which is preliminary data.</text>
</comment>
<feature type="transmembrane region" description="Helical" evidence="1">
    <location>
        <begin position="37"/>
        <end position="58"/>
    </location>
</feature>
<sequence>MITFWNTVLPLGVLAVLGLAVPYLLTPNETRSHRRVLVSVVASAGVLVLISAGMLVVLGREQFGALSEGGIGLMAEIALNGSWRFVLAWGPMLLLAWFGLSQRVEARRGEDLAREA</sequence>
<evidence type="ECO:0000313" key="3">
    <source>
        <dbReference type="Proteomes" id="UP000036938"/>
    </source>
</evidence>
<dbReference type="OrthoDB" id="7744149at2"/>
<dbReference type="RefSeq" id="WP_050531049.1">
    <property type="nucleotide sequence ID" value="NZ_AQQZ01000004.1"/>
</dbReference>
<dbReference type="EMBL" id="AQQZ01000004">
    <property type="protein sequence ID" value="KNG93843.1"/>
    <property type="molecule type" value="Genomic_DNA"/>
</dbReference>
<feature type="transmembrane region" description="Helical" evidence="1">
    <location>
        <begin position="82"/>
        <end position="100"/>
    </location>
</feature>
<keyword evidence="1" id="KW-1133">Transmembrane helix</keyword>
<organism evidence="2 3">
    <name type="scientific">Pseudaestuariivita atlantica</name>
    <dbReference type="NCBI Taxonomy" id="1317121"/>
    <lineage>
        <taxon>Bacteria</taxon>
        <taxon>Pseudomonadati</taxon>
        <taxon>Pseudomonadota</taxon>
        <taxon>Alphaproteobacteria</taxon>
        <taxon>Rhodobacterales</taxon>
        <taxon>Paracoccaceae</taxon>
        <taxon>Pseudaestuariivita</taxon>
    </lineage>
</organism>
<dbReference type="Proteomes" id="UP000036938">
    <property type="component" value="Unassembled WGS sequence"/>
</dbReference>
<keyword evidence="3" id="KW-1185">Reference proteome</keyword>
<protein>
    <submittedName>
        <fullName evidence="2">Uncharacterized protein</fullName>
    </submittedName>
</protein>
<dbReference type="AlphaFoldDB" id="A0A0L1JR14"/>
<keyword evidence="1" id="KW-0812">Transmembrane</keyword>
<dbReference type="STRING" id="1317121.ATO11_11795"/>
<proteinExistence type="predicted"/>
<gene>
    <name evidence="2" type="ORF">ATO11_11795</name>
</gene>
<evidence type="ECO:0000313" key="2">
    <source>
        <dbReference type="EMBL" id="KNG93843.1"/>
    </source>
</evidence>
<accession>A0A0L1JR14</accession>
<name>A0A0L1JR14_9RHOB</name>
<reference evidence="2 3" key="1">
    <citation type="journal article" date="2015" name="Int. J. Syst. Evol. Microbiol.">
        <title>Aestuariivita atlantica sp. nov., isolated from deep sea sediment of the Atlantic Ocean.</title>
        <authorList>
            <person name="Li G."/>
            <person name="Lai Q."/>
            <person name="Du Y."/>
            <person name="Liu X."/>
            <person name="Sun F."/>
            <person name="Shao Z."/>
        </authorList>
    </citation>
    <scope>NUCLEOTIDE SEQUENCE [LARGE SCALE GENOMIC DNA]</scope>
    <source>
        <strain evidence="2 3">22II-S11-z3</strain>
    </source>
</reference>